<reference evidence="3" key="1">
    <citation type="submission" date="2019-02" db="EMBL/GenBank/DDBJ databases">
        <title>Draft genome sequence of Dolichospermum planctonicum NIES-80.</title>
        <authorList>
            <person name="Yamaguchi H."/>
            <person name="Suzuki S."/>
            <person name="Kawachi M."/>
        </authorList>
    </citation>
    <scope>NUCLEOTIDE SEQUENCE [LARGE SCALE GENOMIC DNA]</scope>
    <source>
        <strain evidence="3">NIES-80</strain>
    </source>
</reference>
<gene>
    <name evidence="2" type="ORF">NIES80_24800</name>
</gene>
<evidence type="ECO:0000259" key="1">
    <source>
        <dbReference type="Pfam" id="PF00535"/>
    </source>
</evidence>
<dbReference type="InterPro" id="IPR029044">
    <property type="entry name" value="Nucleotide-diphossugar_trans"/>
</dbReference>
<feature type="domain" description="Glycosyltransferase 2-like" evidence="1">
    <location>
        <begin position="6"/>
        <end position="123"/>
    </location>
</feature>
<dbReference type="OrthoDB" id="9812327at2"/>
<sequence>MKPLVSILIPAYNAAPYIAETLDSALAQTWQNIEIVVVDDGSTDNTLAIAKIYESKRVKVISQENKGASTARNRALKAAQGDFIQYLDADDLLAPDKIERQLKLSEFDRNSDYVASGEWARFFQNPSEAIFTPQTLWTDMSPIDWLIAAWEKNLMMHPAAWLVPRNISDSAGMWNENVSLNDDGEYFCRVILASQGVKFCTGAKSYYRSGISGSLSGSKSRKAWESAFLSAELCTNNLLSVENSDRTRYACACYWQCFVFMAYPQAKDLIQKAEKNVRSLGGCDLKPEGGIMFKVMREVLGWKIAMQLQKLYYLLYRYK</sequence>
<comment type="caution">
    <text evidence="2">The sequence shown here is derived from an EMBL/GenBank/DDBJ whole genome shotgun (WGS) entry which is preliminary data.</text>
</comment>
<evidence type="ECO:0000313" key="2">
    <source>
        <dbReference type="EMBL" id="GCL42772.1"/>
    </source>
</evidence>
<dbReference type="CDD" id="cd00761">
    <property type="entry name" value="Glyco_tranf_GTA_type"/>
    <property type="match status" value="1"/>
</dbReference>
<evidence type="ECO:0000313" key="3">
    <source>
        <dbReference type="Proteomes" id="UP000299367"/>
    </source>
</evidence>
<dbReference type="SUPFAM" id="SSF53448">
    <property type="entry name" value="Nucleotide-diphospho-sugar transferases"/>
    <property type="match status" value="1"/>
</dbReference>
<dbReference type="InterPro" id="IPR001173">
    <property type="entry name" value="Glyco_trans_2-like"/>
</dbReference>
<dbReference type="EMBL" id="BJCF01000027">
    <property type="protein sequence ID" value="GCL42772.1"/>
    <property type="molecule type" value="Genomic_DNA"/>
</dbReference>
<proteinExistence type="predicted"/>
<name>A0A480AEB5_9CYAN</name>
<keyword evidence="2" id="KW-0808">Transferase</keyword>
<dbReference type="AlphaFoldDB" id="A0A480AEB5"/>
<dbReference type="RefSeq" id="WP_137908336.1">
    <property type="nucleotide sequence ID" value="NZ_BJCF01000027.1"/>
</dbReference>
<dbReference type="Gene3D" id="3.90.550.10">
    <property type="entry name" value="Spore Coat Polysaccharide Biosynthesis Protein SpsA, Chain A"/>
    <property type="match status" value="1"/>
</dbReference>
<protein>
    <submittedName>
        <fullName evidence="2">Putative glycosyl transferase</fullName>
    </submittedName>
</protein>
<dbReference type="PANTHER" id="PTHR22916">
    <property type="entry name" value="GLYCOSYLTRANSFERASE"/>
    <property type="match status" value="1"/>
</dbReference>
<accession>A0A480AEB5</accession>
<organism evidence="2 3">
    <name type="scientific">Dolichospermum planctonicum</name>
    <dbReference type="NCBI Taxonomy" id="136072"/>
    <lineage>
        <taxon>Bacteria</taxon>
        <taxon>Bacillati</taxon>
        <taxon>Cyanobacteriota</taxon>
        <taxon>Cyanophyceae</taxon>
        <taxon>Nostocales</taxon>
        <taxon>Aphanizomenonaceae</taxon>
        <taxon>Dolichospermum</taxon>
    </lineage>
</organism>
<dbReference type="Proteomes" id="UP000299367">
    <property type="component" value="Unassembled WGS sequence"/>
</dbReference>
<dbReference type="Pfam" id="PF00535">
    <property type="entry name" value="Glycos_transf_2"/>
    <property type="match status" value="1"/>
</dbReference>
<dbReference type="GO" id="GO:0016740">
    <property type="term" value="F:transferase activity"/>
    <property type="evidence" value="ECO:0007669"/>
    <property type="project" value="UniProtKB-KW"/>
</dbReference>